<keyword evidence="5" id="KW-1185">Reference proteome</keyword>
<sequence>MPTRSRTAATTDRGRSGSGARRRDESGASAVEFAIIAPILLLLIFLIIEAALYFYARDTAQSASREGVSYLRLAGSNSDPDAFVSAAEQVTVNYAEKLGRLKHATAVGTIDTTTGRVSMLVVGDVVLPLGGTVEVEQTSYATLEQFRNDAEAGS</sequence>
<feature type="domain" description="TadE-like" evidence="3">
    <location>
        <begin position="27"/>
        <end position="68"/>
    </location>
</feature>
<evidence type="ECO:0000259" key="3">
    <source>
        <dbReference type="Pfam" id="PF07811"/>
    </source>
</evidence>
<dbReference type="EMBL" id="JBFPJR010000023">
    <property type="protein sequence ID" value="MEX0428592.1"/>
    <property type="molecule type" value="Genomic_DNA"/>
</dbReference>
<gene>
    <name evidence="4" type="ORF">AB3X52_13255</name>
</gene>
<dbReference type="InterPro" id="IPR012495">
    <property type="entry name" value="TadE-like_dom"/>
</dbReference>
<accession>A0ABV3T081</accession>
<reference evidence="4 5" key="1">
    <citation type="submission" date="2024-07" db="EMBL/GenBank/DDBJ databases">
        <authorList>
            <person name="Lee S."/>
            <person name="Kang M."/>
        </authorList>
    </citation>
    <scope>NUCLEOTIDE SEQUENCE [LARGE SCALE GENOMIC DNA]</scope>
    <source>
        <strain evidence="4 5">DS6</strain>
    </source>
</reference>
<dbReference type="Pfam" id="PF07811">
    <property type="entry name" value="TadE"/>
    <property type="match status" value="1"/>
</dbReference>
<feature type="compositionally biased region" description="Polar residues" evidence="1">
    <location>
        <begin position="1"/>
        <end position="10"/>
    </location>
</feature>
<keyword evidence="2" id="KW-1133">Transmembrane helix</keyword>
<dbReference type="Proteomes" id="UP001556631">
    <property type="component" value="Unassembled WGS sequence"/>
</dbReference>
<keyword evidence="2" id="KW-0472">Membrane</keyword>
<comment type="caution">
    <text evidence="4">The sequence shown here is derived from an EMBL/GenBank/DDBJ whole genome shotgun (WGS) entry which is preliminary data.</text>
</comment>
<organism evidence="4 5">
    <name type="scientific">Nocardioides eburneus</name>
    <dbReference type="NCBI Taxonomy" id="3231482"/>
    <lineage>
        <taxon>Bacteria</taxon>
        <taxon>Bacillati</taxon>
        <taxon>Actinomycetota</taxon>
        <taxon>Actinomycetes</taxon>
        <taxon>Propionibacteriales</taxon>
        <taxon>Nocardioidaceae</taxon>
        <taxon>Nocardioides</taxon>
    </lineage>
</organism>
<feature type="region of interest" description="Disordered" evidence="1">
    <location>
        <begin position="1"/>
        <end position="23"/>
    </location>
</feature>
<evidence type="ECO:0000313" key="5">
    <source>
        <dbReference type="Proteomes" id="UP001556631"/>
    </source>
</evidence>
<feature type="transmembrane region" description="Helical" evidence="2">
    <location>
        <begin position="33"/>
        <end position="55"/>
    </location>
</feature>
<evidence type="ECO:0000313" key="4">
    <source>
        <dbReference type="EMBL" id="MEX0428592.1"/>
    </source>
</evidence>
<protein>
    <submittedName>
        <fullName evidence="4">TadE/TadG family type IV pilus assembly protein</fullName>
    </submittedName>
</protein>
<dbReference type="RefSeq" id="WP_367994563.1">
    <property type="nucleotide sequence ID" value="NZ_JBFPJR010000023.1"/>
</dbReference>
<keyword evidence="2" id="KW-0812">Transmembrane</keyword>
<evidence type="ECO:0000256" key="2">
    <source>
        <dbReference type="SAM" id="Phobius"/>
    </source>
</evidence>
<name>A0ABV3T081_9ACTN</name>
<evidence type="ECO:0000256" key="1">
    <source>
        <dbReference type="SAM" id="MobiDB-lite"/>
    </source>
</evidence>
<proteinExistence type="predicted"/>